<proteinExistence type="inferred from homology"/>
<dbReference type="GO" id="GO:0050909">
    <property type="term" value="P:sensory perception of taste"/>
    <property type="evidence" value="ECO:0007669"/>
    <property type="project" value="InterPro"/>
</dbReference>
<dbReference type="EMBL" id="OZ034831">
    <property type="protein sequence ID" value="CAL1688433.1"/>
    <property type="molecule type" value="Genomic_DNA"/>
</dbReference>
<evidence type="ECO:0000256" key="2">
    <source>
        <dbReference type="ARBA" id="ARBA00022475"/>
    </source>
</evidence>
<name>A0AAV2P774_9HYME</name>
<comment type="subcellular location">
    <subcellularLocation>
        <location evidence="1 8">Cell membrane</location>
        <topology evidence="1 8">Multi-pass membrane protein</topology>
    </subcellularLocation>
</comment>
<organism evidence="9 10">
    <name type="scientific">Lasius platythorax</name>
    <dbReference type="NCBI Taxonomy" id="488582"/>
    <lineage>
        <taxon>Eukaryota</taxon>
        <taxon>Metazoa</taxon>
        <taxon>Ecdysozoa</taxon>
        <taxon>Arthropoda</taxon>
        <taxon>Hexapoda</taxon>
        <taxon>Insecta</taxon>
        <taxon>Pterygota</taxon>
        <taxon>Neoptera</taxon>
        <taxon>Endopterygota</taxon>
        <taxon>Hymenoptera</taxon>
        <taxon>Apocrita</taxon>
        <taxon>Aculeata</taxon>
        <taxon>Formicoidea</taxon>
        <taxon>Formicidae</taxon>
        <taxon>Formicinae</taxon>
        <taxon>Lasius</taxon>
        <taxon>Lasius</taxon>
    </lineage>
</organism>
<evidence type="ECO:0000256" key="8">
    <source>
        <dbReference type="RuleBase" id="RU363108"/>
    </source>
</evidence>
<dbReference type="GO" id="GO:0030425">
    <property type="term" value="C:dendrite"/>
    <property type="evidence" value="ECO:0007669"/>
    <property type="project" value="TreeGrafter"/>
</dbReference>
<reference evidence="9" key="1">
    <citation type="submission" date="2024-04" db="EMBL/GenBank/DDBJ databases">
        <authorList>
            <consortium name="Molecular Ecology Group"/>
        </authorList>
    </citation>
    <scope>NUCLEOTIDE SEQUENCE</scope>
</reference>
<dbReference type="InterPro" id="IPR013604">
    <property type="entry name" value="7TM_chemorcpt"/>
</dbReference>
<evidence type="ECO:0000256" key="1">
    <source>
        <dbReference type="ARBA" id="ARBA00004651"/>
    </source>
</evidence>
<dbReference type="AlphaFoldDB" id="A0AAV2P774"/>
<dbReference type="GO" id="GO:0007165">
    <property type="term" value="P:signal transduction"/>
    <property type="evidence" value="ECO:0007669"/>
    <property type="project" value="UniProtKB-KW"/>
</dbReference>
<dbReference type="GO" id="GO:0008049">
    <property type="term" value="P:male courtship behavior"/>
    <property type="evidence" value="ECO:0007669"/>
    <property type="project" value="TreeGrafter"/>
</dbReference>
<comment type="function">
    <text evidence="8">Gustatory receptor which mediates acceptance or avoidance behavior, depending on its substrates.</text>
</comment>
<accession>A0AAV2P774</accession>
<dbReference type="GO" id="GO:0005886">
    <property type="term" value="C:plasma membrane"/>
    <property type="evidence" value="ECO:0007669"/>
    <property type="project" value="UniProtKB-SubCell"/>
</dbReference>
<evidence type="ECO:0000256" key="4">
    <source>
        <dbReference type="ARBA" id="ARBA00022989"/>
    </source>
</evidence>
<keyword evidence="2 8" id="KW-1003">Cell membrane</keyword>
<keyword evidence="5 8" id="KW-0472">Membrane</keyword>
<feature type="transmembrane region" description="Helical" evidence="8">
    <location>
        <begin position="65"/>
        <end position="83"/>
    </location>
</feature>
<keyword evidence="6 8" id="KW-0675">Receptor</keyword>
<feature type="transmembrane region" description="Helical" evidence="8">
    <location>
        <begin position="390"/>
        <end position="410"/>
    </location>
</feature>
<keyword evidence="3 8" id="KW-0812">Transmembrane</keyword>
<dbReference type="PANTHER" id="PTHR21143:SF133">
    <property type="entry name" value="GUSTATORY AND PHEROMONE RECEPTOR 32A-RELATED"/>
    <property type="match status" value="1"/>
</dbReference>
<keyword evidence="7 8" id="KW-0807">Transducer</keyword>
<protein>
    <recommendedName>
        <fullName evidence="8">Gustatory receptor</fullName>
    </recommendedName>
</protein>
<sequence>MNIVAEKISKQKVMEVRSEPHQNSLWMLRVLIIFFKLIGLATFTHRFDMQKKRTLYIFQYSKFGIVYNVVLISLMLASNYISIPFMINLEYENKTNLTEGIRMVQSIFGTIVICTILLFYCVDQKSLVRIMNRLTDIEHEIDCLYSLYNPIRRQRVSCNLIIVCILNTCLLIVLVTTDLLVRSPVCWPDLLPTFHVGWLIMQYFMLVTIIQADFADVNRALQNLSRVSTPDLRPQTLCQTRRVIVTNSTVHQLLKLRDVHCHLCEISGTVSDFYSLPILFGVTFLFLTLVYNGYYLLSPLLMSDEEHEKYERFANDVFWLIYGIYPLPLLTNRITKILNEMEETGNVVHNILSYAIGKEAKSELKEFSLQILHRKIQFTAKGYFTLDNSFLHSLIGTVATYLVILVQFQMGSSGSQCNCTRNDSQNTE</sequence>
<keyword evidence="4 8" id="KW-1133">Transmembrane helix</keyword>
<feature type="transmembrane region" description="Helical" evidence="8">
    <location>
        <begin position="26"/>
        <end position="44"/>
    </location>
</feature>
<evidence type="ECO:0000313" key="9">
    <source>
        <dbReference type="EMBL" id="CAL1688433.1"/>
    </source>
</evidence>
<evidence type="ECO:0000256" key="6">
    <source>
        <dbReference type="ARBA" id="ARBA00023170"/>
    </source>
</evidence>
<dbReference type="Proteomes" id="UP001497644">
    <property type="component" value="Chromosome 8"/>
</dbReference>
<feature type="transmembrane region" description="Helical" evidence="8">
    <location>
        <begin position="156"/>
        <end position="176"/>
    </location>
</feature>
<evidence type="ECO:0000256" key="5">
    <source>
        <dbReference type="ARBA" id="ARBA00023136"/>
    </source>
</evidence>
<dbReference type="PANTHER" id="PTHR21143">
    <property type="entry name" value="INVERTEBRATE GUSTATORY RECEPTOR"/>
    <property type="match status" value="1"/>
</dbReference>
<feature type="transmembrane region" description="Helical" evidence="8">
    <location>
        <begin position="317"/>
        <end position="335"/>
    </location>
</feature>
<gene>
    <name evidence="9" type="ORF">LPLAT_LOCUS13500</name>
</gene>
<evidence type="ECO:0000256" key="7">
    <source>
        <dbReference type="ARBA" id="ARBA00023224"/>
    </source>
</evidence>
<feature type="transmembrane region" description="Helical" evidence="8">
    <location>
        <begin position="103"/>
        <end position="122"/>
    </location>
</feature>
<dbReference type="Pfam" id="PF08395">
    <property type="entry name" value="7tm_7"/>
    <property type="match status" value="1"/>
</dbReference>
<dbReference type="GO" id="GO:0030424">
    <property type="term" value="C:axon"/>
    <property type="evidence" value="ECO:0007669"/>
    <property type="project" value="TreeGrafter"/>
</dbReference>
<comment type="caution">
    <text evidence="8">Lacks conserved residue(s) required for the propagation of feature annotation.</text>
</comment>
<dbReference type="GO" id="GO:0043025">
    <property type="term" value="C:neuronal cell body"/>
    <property type="evidence" value="ECO:0007669"/>
    <property type="project" value="TreeGrafter"/>
</dbReference>
<evidence type="ECO:0000256" key="3">
    <source>
        <dbReference type="ARBA" id="ARBA00022692"/>
    </source>
</evidence>
<comment type="similarity">
    <text evidence="8">Belongs to the insect chemoreceptor superfamily. Gustatory receptor (GR) family.</text>
</comment>
<feature type="transmembrane region" description="Helical" evidence="8">
    <location>
        <begin position="276"/>
        <end position="297"/>
    </location>
</feature>
<keyword evidence="10" id="KW-1185">Reference proteome</keyword>
<evidence type="ECO:0000313" key="10">
    <source>
        <dbReference type="Proteomes" id="UP001497644"/>
    </source>
</evidence>
<feature type="transmembrane region" description="Helical" evidence="8">
    <location>
        <begin position="196"/>
        <end position="215"/>
    </location>
</feature>
<dbReference type="GO" id="GO:0007635">
    <property type="term" value="P:chemosensory behavior"/>
    <property type="evidence" value="ECO:0007669"/>
    <property type="project" value="TreeGrafter"/>
</dbReference>